<feature type="compositionally biased region" description="Pro residues" evidence="1">
    <location>
        <begin position="103"/>
        <end position="130"/>
    </location>
</feature>
<evidence type="ECO:0000256" key="1">
    <source>
        <dbReference type="SAM" id="MobiDB-lite"/>
    </source>
</evidence>
<evidence type="ECO:0000313" key="4">
    <source>
        <dbReference type="Proteomes" id="UP001313282"/>
    </source>
</evidence>
<evidence type="ECO:0000313" key="3">
    <source>
        <dbReference type="EMBL" id="KAK6356701.1"/>
    </source>
</evidence>
<keyword evidence="4" id="KW-1185">Reference proteome</keyword>
<dbReference type="Proteomes" id="UP001313282">
    <property type="component" value="Unassembled WGS sequence"/>
</dbReference>
<protein>
    <submittedName>
        <fullName evidence="3">Uncharacterized protein</fullName>
    </submittedName>
</protein>
<name>A0AAN8RS47_9PEZI</name>
<keyword evidence="2" id="KW-1133">Transmembrane helix</keyword>
<dbReference type="PANTHER" id="PTHR39697">
    <property type="entry name" value="RICIN B LECTIN DOMAIN-CONTAINING PROTEIN-RELATED"/>
    <property type="match status" value="1"/>
</dbReference>
<evidence type="ECO:0000256" key="2">
    <source>
        <dbReference type="SAM" id="Phobius"/>
    </source>
</evidence>
<gene>
    <name evidence="3" type="ORF">TWF718_001043</name>
</gene>
<feature type="transmembrane region" description="Helical" evidence="2">
    <location>
        <begin position="66"/>
        <end position="88"/>
    </location>
</feature>
<dbReference type="AlphaFoldDB" id="A0AAN8RS47"/>
<proteinExistence type="predicted"/>
<dbReference type="EMBL" id="JAVHNR010000001">
    <property type="protein sequence ID" value="KAK6356701.1"/>
    <property type="molecule type" value="Genomic_DNA"/>
</dbReference>
<reference evidence="3 4" key="1">
    <citation type="submission" date="2019-10" db="EMBL/GenBank/DDBJ databases">
        <authorList>
            <person name="Palmer J.M."/>
        </authorList>
    </citation>
    <scope>NUCLEOTIDE SEQUENCE [LARGE SCALE GENOMIC DNA]</scope>
    <source>
        <strain evidence="3 4">TWF718</strain>
    </source>
</reference>
<keyword evidence="2" id="KW-0472">Membrane</keyword>
<keyword evidence="2" id="KW-0812">Transmembrane</keyword>
<organism evidence="3 4">
    <name type="scientific">Orbilia javanica</name>
    <dbReference type="NCBI Taxonomy" id="47235"/>
    <lineage>
        <taxon>Eukaryota</taxon>
        <taxon>Fungi</taxon>
        <taxon>Dikarya</taxon>
        <taxon>Ascomycota</taxon>
        <taxon>Pezizomycotina</taxon>
        <taxon>Orbiliomycetes</taxon>
        <taxon>Orbiliales</taxon>
        <taxon>Orbiliaceae</taxon>
        <taxon>Orbilia</taxon>
    </lineage>
</organism>
<feature type="compositionally biased region" description="Polar residues" evidence="1">
    <location>
        <begin position="1"/>
        <end position="22"/>
    </location>
</feature>
<sequence>MTTTRNNGRYGSSRQHSSTPERSSLLRDDRPPSYSSVWDPEPTPIVSSRPRECCECARHESSTRKFVCFITAIVILVLPTIFLLPSIITAVKGSPGKSERPAPVVPSPPTTNPPPVAPSVAPPPPPPPEPPYRRAGLSGDDVPLPGSVYIISEANSSMALTYDGAEGVSMRGYQKGLMAQRWGCHESDGWLGFTIETGHNTLFLGYSPWPYPATLRCSARTLQYSEMFMVSKLPEHGFRLNMKDGTALKPVGRDRSGALAMVGTSDVWWRFTKV</sequence>
<comment type="caution">
    <text evidence="3">The sequence shown here is derived from an EMBL/GenBank/DDBJ whole genome shotgun (WGS) entry which is preliminary data.</text>
</comment>
<accession>A0AAN8RS47</accession>
<feature type="region of interest" description="Disordered" evidence="1">
    <location>
        <begin position="92"/>
        <end position="137"/>
    </location>
</feature>
<dbReference type="PANTHER" id="PTHR39697:SF1">
    <property type="entry name" value="RICIN B LECTIN DOMAIN-CONTAINING PROTEIN"/>
    <property type="match status" value="1"/>
</dbReference>
<feature type="region of interest" description="Disordered" evidence="1">
    <location>
        <begin position="1"/>
        <end position="51"/>
    </location>
</feature>